<feature type="non-terminal residue" evidence="1">
    <location>
        <position position="1"/>
    </location>
</feature>
<evidence type="ECO:0000313" key="1">
    <source>
        <dbReference type="EMBL" id="KAA6382417.1"/>
    </source>
</evidence>
<comment type="caution">
    <text evidence="1">The sequence shown here is derived from an EMBL/GenBank/DDBJ whole genome shotgun (WGS) entry which is preliminary data.</text>
</comment>
<protein>
    <submittedName>
        <fullName evidence="1">Uncharacterized protein</fullName>
    </submittedName>
</protein>
<gene>
    <name evidence="1" type="ORF">EZS28_022052</name>
</gene>
<dbReference type="Proteomes" id="UP000324800">
    <property type="component" value="Unassembled WGS sequence"/>
</dbReference>
<dbReference type="EMBL" id="SNRW01006793">
    <property type="protein sequence ID" value="KAA6382417.1"/>
    <property type="molecule type" value="Genomic_DNA"/>
</dbReference>
<name>A0A5J4VIF5_9EUKA</name>
<accession>A0A5J4VIF5</accession>
<sequence>SEAADLVTLLLVPQISQRITVVQALQSPFFPFEQRSLLQPEGDWLKWRANGHLPLPKELFEYAFGEGNSTDRGEDIQPNTISSIIGSIANWYEVEQHNQGQFWYFQLKPLLKYRTETPICLAIDENNPAFEMLKAAAETNSNQEFIMNEEMKQIINGHSDQNVNSVSFTEYLNNVSESVGKNVQFVATIISRNTYGEPENNFAYYITKFVRDSSNASTYKDI</sequence>
<evidence type="ECO:0000313" key="2">
    <source>
        <dbReference type="Proteomes" id="UP000324800"/>
    </source>
</evidence>
<proteinExistence type="predicted"/>
<organism evidence="1 2">
    <name type="scientific">Streblomastix strix</name>
    <dbReference type="NCBI Taxonomy" id="222440"/>
    <lineage>
        <taxon>Eukaryota</taxon>
        <taxon>Metamonada</taxon>
        <taxon>Preaxostyla</taxon>
        <taxon>Oxymonadida</taxon>
        <taxon>Streblomastigidae</taxon>
        <taxon>Streblomastix</taxon>
    </lineage>
</organism>
<dbReference type="AlphaFoldDB" id="A0A5J4VIF5"/>
<reference evidence="1 2" key="1">
    <citation type="submission" date="2019-03" db="EMBL/GenBank/DDBJ databases">
        <title>Single cell metagenomics reveals metabolic interactions within the superorganism composed of flagellate Streblomastix strix and complex community of Bacteroidetes bacteria on its surface.</title>
        <authorList>
            <person name="Treitli S.C."/>
            <person name="Kolisko M."/>
            <person name="Husnik F."/>
            <person name="Keeling P."/>
            <person name="Hampl V."/>
        </authorList>
    </citation>
    <scope>NUCLEOTIDE SEQUENCE [LARGE SCALE GENOMIC DNA]</scope>
    <source>
        <strain evidence="1">ST1C</strain>
    </source>
</reference>